<feature type="region of interest" description="Disordered" evidence="2">
    <location>
        <begin position="176"/>
        <end position="208"/>
    </location>
</feature>
<keyword evidence="1" id="KW-0677">Repeat</keyword>
<dbReference type="EMBL" id="JATAAI010000008">
    <property type="protein sequence ID" value="KAK1743815.1"/>
    <property type="molecule type" value="Genomic_DNA"/>
</dbReference>
<reference evidence="3" key="1">
    <citation type="submission" date="2023-06" db="EMBL/GenBank/DDBJ databases">
        <title>Survivors Of The Sea: Transcriptome response of Skeletonema marinoi to long-term dormancy.</title>
        <authorList>
            <person name="Pinder M.I.M."/>
            <person name="Kourtchenko O."/>
            <person name="Robertson E.K."/>
            <person name="Larsson T."/>
            <person name="Maumus F."/>
            <person name="Osuna-Cruz C.M."/>
            <person name="Vancaester E."/>
            <person name="Stenow R."/>
            <person name="Vandepoele K."/>
            <person name="Ploug H."/>
            <person name="Bruchert V."/>
            <person name="Godhe A."/>
            <person name="Topel M."/>
        </authorList>
    </citation>
    <scope>NUCLEOTIDE SEQUENCE</scope>
    <source>
        <strain evidence="3">R05AC</strain>
    </source>
</reference>
<evidence type="ECO:0000313" key="3">
    <source>
        <dbReference type="EMBL" id="KAK1743815.1"/>
    </source>
</evidence>
<feature type="region of interest" description="Disordered" evidence="2">
    <location>
        <begin position="312"/>
        <end position="334"/>
    </location>
</feature>
<feature type="compositionally biased region" description="Basic and acidic residues" evidence="2">
    <location>
        <begin position="195"/>
        <end position="207"/>
    </location>
</feature>
<keyword evidence="4" id="KW-1185">Reference proteome</keyword>
<feature type="compositionally biased region" description="Low complexity" evidence="2">
    <location>
        <begin position="180"/>
        <end position="194"/>
    </location>
</feature>
<gene>
    <name evidence="3" type="ORF">QTG54_005412</name>
</gene>
<dbReference type="Gene3D" id="1.25.10.10">
    <property type="entry name" value="Leucine-rich Repeat Variant"/>
    <property type="match status" value="1"/>
</dbReference>
<dbReference type="AlphaFoldDB" id="A0AAD8YE59"/>
<dbReference type="InterPro" id="IPR011989">
    <property type="entry name" value="ARM-like"/>
</dbReference>
<dbReference type="SUPFAM" id="SSF48371">
    <property type="entry name" value="ARM repeat"/>
    <property type="match status" value="1"/>
</dbReference>
<accession>A0AAD8YE59</accession>
<dbReference type="InterPro" id="IPR016024">
    <property type="entry name" value="ARM-type_fold"/>
</dbReference>
<dbReference type="PANTHER" id="PTHR22895">
    <property type="entry name" value="ARMADILLO REPEAT-CONTAINING PROTEIN 6"/>
    <property type="match status" value="1"/>
</dbReference>
<organism evidence="3 4">
    <name type="scientific">Skeletonema marinoi</name>
    <dbReference type="NCBI Taxonomy" id="267567"/>
    <lineage>
        <taxon>Eukaryota</taxon>
        <taxon>Sar</taxon>
        <taxon>Stramenopiles</taxon>
        <taxon>Ochrophyta</taxon>
        <taxon>Bacillariophyta</taxon>
        <taxon>Coscinodiscophyceae</taxon>
        <taxon>Thalassiosirophycidae</taxon>
        <taxon>Thalassiosirales</taxon>
        <taxon>Skeletonemataceae</taxon>
        <taxon>Skeletonema</taxon>
        <taxon>Skeletonema marinoi-dohrnii complex</taxon>
    </lineage>
</organism>
<protein>
    <submittedName>
        <fullName evidence="3">Uncharacterized protein</fullName>
    </submittedName>
</protein>
<proteinExistence type="predicted"/>
<dbReference type="Proteomes" id="UP001224775">
    <property type="component" value="Unassembled WGS sequence"/>
</dbReference>
<evidence type="ECO:0000313" key="4">
    <source>
        <dbReference type="Proteomes" id="UP001224775"/>
    </source>
</evidence>
<comment type="caution">
    <text evidence="3">The sequence shown here is derived from an EMBL/GenBank/DDBJ whole genome shotgun (WGS) entry which is preliminary data.</text>
</comment>
<dbReference type="PANTHER" id="PTHR22895:SF0">
    <property type="entry name" value="ARMADILLO REPEAT-CONTAINING PROTEIN 6"/>
    <property type="match status" value="1"/>
</dbReference>
<evidence type="ECO:0000256" key="2">
    <source>
        <dbReference type="SAM" id="MobiDB-lite"/>
    </source>
</evidence>
<name>A0AAD8YE59_9STRA</name>
<evidence type="ECO:0000256" key="1">
    <source>
        <dbReference type="ARBA" id="ARBA00022737"/>
    </source>
</evidence>
<sequence>METNAAGQVMSSAQIRDERIRKGFCGTCHVKSNPTKCFEIKKRFGGLQRKIIPLTVAGEACNGVCLRCHPDKDPNPIRVQKANSERGLDGNRLPTSNNNIPQANHSSAPHVLQQVPLDISGCDVEILEEVTQNLFGQPIVVERPRQVVSPREVMQLEGKEEEVAEEHTMAMDIETPEADSNNSSMHVQHSSSNSDTDKRESDNRESAAELVEAIGSGEGDFDAIARAIQAAMQKNPELKDAIASSCFKPGEAFVGNVELSFEERTVNSDITDPTFMSGNTRNMIMDAALPRPHPIKDNSRVYSQGLTSINEAAERQSTASGEVETSSVKQRSIASHQIHEPDVNEYFEPSPNLSSLQEFVDMFVQCGEDTQAINLITDELIKDNAKEMSVDFALYCLHTLLMLAKKSDENKHDILLEGHTFEAIIEAMEIYAERSAEVQMKGCGLIWSLAMDQKDRKYVAELRGCEAVLNASLAYMENESLQVFALGAMKVLSFDTKGKLKLRHAEAAKIVSDVMSNHLQNPTIQSEGCVVISNLATELDGFVHPVSQEEVDSVLAAILNNPDAPHVLQVACFTLTRLATSAVNVKALNRAKDTTLALDLAIQMHPGVVGLDVQILVNRLKSDLSQC</sequence>